<accession>A0ABX8EP80</accession>
<keyword evidence="3" id="KW-1003">Cell membrane</keyword>
<feature type="transmembrane region" description="Helical" evidence="8">
    <location>
        <begin position="69"/>
        <end position="92"/>
    </location>
</feature>
<evidence type="ECO:0000256" key="7">
    <source>
        <dbReference type="RuleBase" id="RU003942"/>
    </source>
</evidence>
<keyword evidence="4 7" id="KW-0812">Transmembrane</keyword>
<keyword evidence="10" id="KW-1185">Reference proteome</keyword>
<organism evidence="9 10">
    <name type="scientific">Nocardioides aquaticus</name>
    <dbReference type="NCBI Taxonomy" id="160826"/>
    <lineage>
        <taxon>Bacteria</taxon>
        <taxon>Bacillati</taxon>
        <taxon>Actinomycetota</taxon>
        <taxon>Actinomycetes</taxon>
        <taxon>Propionibacteriales</taxon>
        <taxon>Nocardioidaceae</taxon>
        <taxon>Nocardioides</taxon>
    </lineage>
</organism>
<comment type="similarity">
    <text evidence="7">Belongs to the drug/metabolite transporter (DMT) superfamily. Small multidrug resistance (SMR) (TC 2.A.7.1) family.</text>
</comment>
<feature type="transmembrane region" description="Helical" evidence="8">
    <location>
        <begin position="43"/>
        <end position="62"/>
    </location>
</feature>
<feature type="transmembrane region" description="Helical" evidence="8">
    <location>
        <begin position="98"/>
        <end position="117"/>
    </location>
</feature>
<dbReference type="Proteomes" id="UP000679307">
    <property type="component" value="Chromosome"/>
</dbReference>
<dbReference type="InterPro" id="IPR045324">
    <property type="entry name" value="Small_multidrug_res"/>
</dbReference>
<dbReference type="RefSeq" id="WP_246535627.1">
    <property type="nucleotide sequence ID" value="NZ_CP075371.1"/>
</dbReference>
<evidence type="ECO:0000256" key="4">
    <source>
        <dbReference type="ARBA" id="ARBA00022692"/>
    </source>
</evidence>
<reference evidence="9 10" key="1">
    <citation type="submission" date="2021-05" db="EMBL/GenBank/DDBJ databases">
        <title>Complete genome of Nocardioides aquaticus KCTC 9944T isolated from meromictic and hypersaline Ekho Lake, Antarctica.</title>
        <authorList>
            <person name="Hwang K."/>
            <person name="Kim K.M."/>
            <person name="Choe H."/>
        </authorList>
    </citation>
    <scope>NUCLEOTIDE SEQUENCE [LARGE SCALE GENOMIC DNA]</scope>
    <source>
        <strain evidence="9 10">KCTC 9944</strain>
    </source>
</reference>
<sequence length="134" mass="13660">MTRHHHRRGPGRLAGPRLPLAAAIVSEVTATLALRAAVDQPAWYALTVVGYLTAFGLLARTLEAGMPVGVAYAVWAATGVAATAVLAAPLFGEALTPLVGIGIALIVVGVVVVELGAHRATIARAASHQDGADR</sequence>
<dbReference type="Pfam" id="PF00893">
    <property type="entry name" value="Multi_Drug_Res"/>
    <property type="match status" value="1"/>
</dbReference>
<evidence type="ECO:0000313" key="9">
    <source>
        <dbReference type="EMBL" id="QVT81017.1"/>
    </source>
</evidence>
<keyword evidence="5 8" id="KW-1133">Transmembrane helix</keyword>
<protein>
    <submittedName>
        <fullName evidence="9">Multidrug transporter</fullName>
    </submittedName>
</protein>
<evidence type="ECO:0000256" key="2">
    <source>
        <dbReference type="ARBA" id="ARBA00022448"/>
    </source>
</evidence>
<evidence type="ECO:0000256" key="5">
    <source>
        <dbReference type="ARBA" id="ARBA00022989"/>
    </source>
</evidence>
<dbReference type="EMBL" id="CP075371">
    <property type="protein sequence ID" value="QVT81017.1"/>
    <property type="molecule type" value="Genomic_DNA"/>
</dbReference>
<gene>
    <name evidence="9" type="ORF">ENKNEFLB_03421</name>
</gene>
<dbReference type="InterPro" id="IPR000390">
    <property type="entry name" value="Small_drug/metabolite_transptr"/>
</dbReference>
<evidence type="ECO:0000256" key="8">
    <source>
        <dbReference type="SAM" id="Phobius"/>
    </source>
</evidence>
<evidence type="ECO:0000256" key="3">
    <source>
        <dbReference type="ARBA" id="ARBA00022475"/>
    </source>
</evidence>
<feature type="transmembrane region" description="Helical" evidence="8">
    <location>
        <begin position="20"/>
        <end position="37"/>
    </location>
</feature>
<evidence type="ECO:0000256" key="6">
    <source>
        <dbReference type="ARBA" id="ARBA00023136"/>
    </source>
</evidence>
<dbReference type="PANTHER" id="PTHR30561:SF1">
    <property type="entry name" value="MULTIDRUG TRANSPORTER EMRE"/>
    <property type="match status" value="1"/>
</dbReference>
<evidence type="ECO:0000256" key="1">
    <source>
        <dbReference type="ARBA" id="ARBA00004651"/>
    </source>
</evidence>
<keyword evidence="6 8" id="KW-0472">Membrane</keyword>
<keyword evidence="2" id="KW-0813">Transport</keyword>
<evidence type="ECO:0000313" key="10">
    <source>
        <dbReference type="Proteomes" id="UP000679307"/>
    </source>
</evidence>
<comment type="subcellular location">
    <subcellularLocation>
        <location evidence="1 7">Cell membrane</location>
        <topology evidence="1 7">Multi-pass membrane protein</topology>
    </subcellularLocation>
</comment>
<name>A0ABX8EP80_9ACTN</name>
<proteinExistence type="inferred from homology"/>
<dbReference type="PANTHER" id="PTHR30561">
    <property type="entry name" value="SMR FAMILY PROTON-DEPENDENT DRUG EFFLUX TRANSPORTER SUGE"/>
    <property type="match status" value="1"/>
</dbReference>